<dbReference type="PANTHER" id="PTHR43433:SF1">
    <property type="entry name" value="BLL5160 PROTEIN"/>
    <property type="match status" value="1"/>
</dbReference>
<accession>A0ABT9ZJB4</accession>
<dbReference type="InterPro" id="IPR050471">
    <property type="entry name" value="AB_hydrolase"/>
</dbReference>
<dbReference type="Gene3D" id="3.40.50.1820">
    <property type="entry name" value="alpha/beta hydrolase"/>
    <property type="match status" value="1"/>
</dbReference>
<evidence type="ECO:0000313" key="3">
    <source>
        <dbReference type="Proteomes" id="UP001234495"/>
    </source>
</evidence>
<sequence>MQRKIETISINGQSLEYSIIGDGKPILVFHGGHSNCHEEFGYDALVEKGYSLITPSRAGYGATSKEIGENLAVACTIYMELLRYLKIETVHVLAISAGGPTGIYFASTYPEIVKSLTLQSAVTKEWLTPQDIEYKAAKLLFRPITEKMTWKLIATMSNLFPSFIFRQMFGSFSKLSYKEAKKMIREEDIEAIRKMNNRQRSGCGFFIDLDQTKELTKEQLQEIKCPTFIMYSKNDGSVSLEHPNYAHEHIPHSELCFLNTWGHLIWLGNTSHVTNEKYLSFLGTFANEK</sequence>
<dbReference type="Proteomes" id="UP001234495">
    <property type="component" value="Unassembled WGS sequence"/>
</dbReference>
<dbReference type="RefSeq" id="WP_307344079.1">
    <property type="nucleotide sequence ID" value="NZ_JAUSUD010000017.1"/>
</dbReference>
<organism evidence="2 3">
    <name type="scientific">Metabacillus malikii</name>
    <dbReference type="NCBI Taxonomy" id="1504265"/>
    <lineage>
        <taxon>Bacteria</taxon>
        <taxon>Bacillati</taxon>
        <taxon>Bacillota</taxon>
        <taxon>Bacilli</taxon>
        <taxon>Bacillales</taxon>
        <taxon>Bacillaceae</taxon>
        <taxon>Metabacillus</taxon>
    </lineage>
</organism>
<dbReference type="PANTHER" id="PTHR43433">
    <property type="entry name" value="HYDROLASE, ALPHA/BETA FOLD FAMILY PROTEIN"/>
    <property type="match status" value="1"/>
</dbReference>
<dbReference type="SUPFAM" id="SSF53474">
    <property type="entry name" value="alpha/beta-Hydrolases"/>
    <property type="match status" value="1"/>
</dbReference>
<keyword evidence="3" id="KW-1185">Reference proteome</keyword>
<protein>
    <submittedName>
        <fullName evidence="2">Pimeloyl-ACP methyl ester carboxylesterase</fullName>
    </submittedName>
</protein>
<comment type="caution">
    <text evidence="2">The sequence shown here is derived from an EMBL/GenBank/DDBJ whole genome shotgun (WGS) entry which is preliminary data.</text>
</comment>
<feature type="domain" description="AB hydrolase-1" evidence="1">
    <location>
        <begin position="24"/>
        <end position="265"/>
    </location>
</feature>
<evidence type="ECO:0000259" key="1">
    <source>
        <dbReference type="Pfam" id="PF00561"/>
    </source>
</evidence>
<dbReference type="InterPro" id="IPR029058">
    <property type="entry name" value="AB_hydrolase_fold"/>
</dbReference>
<proteinExistence type="predicted"/>
<dbReference type="EMBL" id="JAUSUD010000017">
    <property type="protein sequence ID" value="MDQ0232080.1"/>
    <property type="molecule type" value="Genomic_DNA"/>
</dbReference>
<dbReference type="Pfam" id="PF00561">
    <property type="entry name" value="Abhydrolase_1"/>
    <property type="match status" value="1"/>
</dbReference>
<reference evidence="2 3" key="1">
    <citation type="submission" date="2023-07" db="EMBL/GenBank/DDBJ databases">
        <title>Genomic Encyclopedia of Type Strains, Phase IV (KMG-IV): sequencing the most valuable type-strain genomes for metagenomic binning, comparative biology and taxonomic classification.</title>
        <authorList>
            <person name="Goeker M."/>
        </authorList>
    </citation>
    <scope>NUCLEOTIDE SEQUENCE [LARGE SCALE GENOMIC DNA]</scope>
    <source>
        <strain evidence="2 3">DSM 29005</strain>
    </source>
</reference>
<gene>
    <name evidence="2" type="ORF">J2S19_003365</name>
</gene>
<dbReference type="InterPro" id="IPR000073">
    <property type="entry name" value="AB_hydrolase_1"/>
</dbReference>
<name>A0ABT9ZJB4_9BACI</name>
<evidence type="ECO:0000313" key="2">
    <source>
        <dbReference type="EMBL" id="MDQ0232080.1"/>
    </source>
</evidence>